<evidence type="ECO:0000313" key="2">
    <source>
        <dbReference type="EMBL" id="MDQ0376146.1"/>
    </source>
</evidence>
<keyword evidence="1" id="KW-0175">Coiled coil</keyword>
<gene>
    <name evidence="2" type="ORF">FB470_000140</name>
</gene>
<organism evidence="2 3">
    <name type="scientific">Amycolatopsis thermophila</name>
    <dbReference type="NCBI Taxonomy" id="206084"/>
    <lineage>
        <taxon>Bacteria</taxon>
        <taxon>Bacillati</taxon>
        <taxon>Actinomycetota</taxon>
        <taxon>Actinomycetes</taxon>
        <taxon>Pseudonocardiales</taxon>
        <taxon>Pseudonocardiaceae</taxon>
        <taxon>Amycolatopsis</taxon>
    </lineage>
</organism>
<evidence type="ECO:0000313" key="3">
    <source>
        <dbReference type="Proteomes" id="UP001229651"/>
    </source>
</evidence>
<name>A0ABU0EM73_9PSEU</name>
<protein>
    <recommendedName>
        <fullName evidence="4">WXG100 family type VII secretion target</fullName>
    </recommendedName>
</protein>
<evidence type="ECO:0000256" key="1">
    <source>
        <dbReference type="SAM" id="Coils"/>
    </source>
</evidence>
<keyword evidence="3" id="KW-1185">Reference proteome</keyword>
<sequence length="107" mass="11697">MALNLKEDQVNRLKQLLDDAKQRGEELCRSMHGDLENVVGSEWVGQASNAGQISSADMLSFWQSKLAPILDKLVVGITGTQNVLNNQDSDDKSAINAVAANMHYGRL</sequence>
<feature type="coiled-coil region" evidence="1">
    <location>
        <begin position="3"/>
        <end position="30"/>
    </location>
</feature>
<evidence type="ECO:0008006" key="4">
    <source>
        <dbReference type="Google" id="ProtNLM"/>
    </source>
</evidence>
<proteinExistence type="predicted"/>
<accession>A0ABU0EM73</accession>
<dbReference type="RefSeq" id="WP_306987854.1">
    <property type="nucleotide sequence ID" value="NZ_JAUSUT010000001.1"/>
</dbReference>
<comment type="caution">
    <text evidence="2">The sequence shown here is derived from an EMBL/GenBank/DDBJ whole genome shotgun (WGS) entry which is preliminary data.</text>
</comment>
<dbReference type="EMBL" id="JAUSUT010000001">
    <property type="protein sequence ID" value="MDQ0376146.1"/>
    <property type="molecule type" value="Genomic_DNA"/>
</dbReference>
<dbReference type="Proteomes" id="UP001229651">
    <property type="component" value="Unassembled WGS sequence"/>
</dbReference>
<reference evidence="2 3" key="1">
    <citation type="submission" date="2023-07" db="EMBL/GenBank/DDBJ databases">
        <title>Sequencing the genomes of 1000 actinobacteria strains.</title>
        <authorList>
            <person name="Klenk H.-P."/>
        </authorList>
    </citation>
    <scope>NUCLEOTIDE SEQUENCE [LARGE SCALE GENOMIC DNA]</scope>
    <source>
        <strain evidence="2 3">DSM 45805</strain>
    </source>
</reference>